<dbReference type="GO" id="GO:0005694">
    <property type="term" value="C:chromosome"/>
    <property type="evidence" value="ECO:0007669"/>
    <property type="project" value="TreeGrafter"/>
</dbReference>
<keyword evidence="24" id="KW-1185">Reference proteome</keyword>
<evidence type="ECO:0000313" key="23">
    <source>
        <dbReference type="EMBL" id="CAH2354946.1"/>
    </source>
</evidence>
<evidence type="ECO:0000256" key="6">
    <source>
        <dbReference type="ARBA" id="ARBA00022679"/>
    </source>
</evidence>
<evidence type="ECO:0000256" key="10">
    <source>
        <dbReference type="ARBA" id="ARBA00022840"/>
    </source>
</evidence>
<keyword evidence="5" id="KW-0723">Serine/threonine-protein kinase</keyword>
<evidence type="ECO:0000313" key="24">
    <source>
        <dbReference type="Proteomes" id="UP000837801"/>
    </source>
</evidence>
<evidence type="ECO:0000256" key="1">
    <source>
        <dbReference type="ARBA" id="ARBA00004123"/>
    </source>
</evidence>
<keyword evidence="12" id="KW-0234">DNA repair</keyword>
<dbReference type="PROSITE" id="PS00916">
    <property type="entry name" value="PI3_4_KINASE_2"/>
    <property type="match status" value="1"/>
</dbReference>
<dbReference type="SMART" id="SM00802">
    <property type="entry name" value="UME"/>
    <property type="match status" value="1"/>
</dbReference>
<evidence type="ECO:0000256" key="19">
    <source>
        <dbReference type="ARBA" id="ARBA00048679"/>
    </source>
</evidence>
<dbReference type="PANTHER" id="PTHR11139:SF125">
    <property type="entry name" value="SERINE_THREONINE-PROTEIN KINASE MEC1"/>
    <property type="match status" value="1"/>
</dbReference>
<dbReference type="Pfam" id="PF02260">
    <property type="entry name" value="FATC"/>
    <property type="match status" value="1"/>
</dbReference>
<dbReference type="PANTHER" id="PTHR11139">
    <property type="entry name" value="ATAXIA TELANGIECTASIA MUTATED ATM -RELATED"/>
    <property type="match status" value="1"/>
</dbReference>
<keyword evidence="8" id="KW-0227">DNA damage</keyword>
<evidence type="ECO:0000256" key="18">
    <source>
        <dbReference type="ARBA" id="ARBA00047899"/>
    </source>
</evidence>
<evidence type="ECO:0000256" key="5">
    <source>
        <dbReference type="ARBA" id="ARBA00022527"/>
    </source>
</evidence>
<evidence type="ECO:0000256" key="17">
    <source>
        <dbReference type="ARBA" id="ARBA00033001"/>
    </source>
</evidence>
<dbReference type="GO" id="GO:0000723">
    <property type="term" value="P:telomere maintenance"/>
    <property type="evidence" value="ECO:0007669"/>
    <property type="project" value="TreeGrafter"/>
</dbReference>
<dbReference type="GO" id="GO:0006325">
    <property type="term" value="P:chromatin organization"/>
    <property type="evidence" value="ECO:0007669"/>
    <property type="project" value="UniProtKB-KW"/>
</dbReference>
<keyword evidence="10" id="KW-0067">ATP-binding</keyword>
<dbReference type="Pfam" id="PF23593">
    <property type="entry name" value="HEAT_ATR"/>
    <property type="match status" value="1"/>
</dbReference>
<evidence type="ECO:0000256" key="11">
    <source>
        <dbReference type="ARBA" id="ARBA00022853"/>
    </source>
</evidence>
<dbReference type="InterPro" id="IPR012993">
    <property type="entry name" value="UME"/>
</dbReference>
<dbReference type="FunFam" id="1.10.1070.11:FF:000033">
    <property type="entry name" value="Serine/threonine-protein kinase MEC1"/>
    <property type="match status" value="1"/>
</dbReference>
<dbReference type="Proteomes" id="UP000837801">
    <property type="component" value="Unassembled WGS sequence"/>
</dbReference>
<keyword evidence="6" id="KW-0808">Transferase</keyword>
<dbReference type="InterPro" id="IPR014009">
    <property type="entry name" value="PIK_FAT"/>
</dbReference>
<evidence type="ECO:0000259" key="20">
    <source>
        <dbReference type="PROSITE" id="PS50290"/>
    </source>
</evidence>
<dbReference type="InterPro" id="IPR000403">
    <property type="entry name" value="PI3/4_kinase_cat_dom"/>
</dbReference>
<dbReference type="InterPro" id="IPR058681">
    <property type="entry name" value="HEAT_MEC1_N"/>
</dbReference>
<dbReference type="SMART" id="SM01343">
    <property type="entry name" value="FATC"/>
    <property type="match status" value="1"/>
</dbReference>
<evidence type="ECO:0000256" key="9">
    <source>
        <dbReference type="ARBA" id="ARBA00022777"/>
    </source>
</evidence>
<dbReference type="Gene3D" id="3.30.1010.10">
    <property type="entry name" value="Phosphatidylinositol 3-kinase Catalytic Subunit, Chain A, domain 4"/>
    <property type="match status" value="1"/>
</dbReference>
<dbReference type="GO" id="GO:0051321">
    <property type="term" value="P:meiotic cell cycle"/>
    <property type="evidence" value="ECO:0007669"/>
    <property type="project" value="UniProtKB-KW"/>
</dbReference>
<sequence>MSFHTLSVRELKLFLDDLHKSVDDDSDNDFRKILFYLFGFTSVRLEDIVKDKELNNNLENFHLLSRLVNGIELVLTKHKQLLNSTVTEKESKISTQASGGDIQILEVGSNDVMVFEWIINYSLAYLSYKNISSLANPSNILKSLIISIINLVTTKLHNFRYKFKIKKFLLSKLDDSLNYLLNGIGLAHSLSSMTYKRRLAATVHLFTIINDYDISCKLGLITCDFELKLESYARKLWFVLASVNLPSIYQNTQDIQLVDNLRSLLVLNCCNNFVLNEIDVNFSQITYVTSWIIEHIISLDDTTVKSNWINEKLTSMNKCSAYFLLKLFVLCIDSGIVKTFTSLLQLKVILQNYNQWIKLVAKKRPNIDLINIQKVLHIISVYENEDSEDSDITHFNNKQLDDLRMRVFSFKPEVFHSITTPKEHPLLQLTLPTKYKFDFKHKFDGQEWNRYLNKQLTSTKLDDVELLTILNAVGNVACILSNDFVESIGECWTCGSSPLYKSSYDAISPERKYVTENQQMNTLYKTIIVEKLLPLIPSSKFILTSSLLLALYKIFAHFKPPKNSITPSEVDPIYKFIITCASSSTNRDVRLLAGRILPLYLICSKDDNTLVEINFRQIFGNISSIKFEDQRKIYLAESTFYTLGELAIVTSNGEFLCALFIKLIDLFGEVNEQHVNLIYNVLLNVSAAKQVTPYKLLSPFLPSIAERIVKQSRMFSKITELLGISKKYFLVRTRDYTTPRLLEYYKYDFIQDIADSSGMTKLQLITKTLPRIIATYLCKSGNINESNIISVLGNAAPEFRLAKMLDLIVNIGAITWYILLQIRFDENKKFENKVEILNALEYIGKASQIKNTKKKSAGNSKRSQAETVKILLGDHILELVQRFSENVHHIKGSKPYLEKVSSLTAIEFLIETNISATSTALGQISTCLQASLENSDFQLQAISCWNLLVQKLETPHLISLFDIIISIIFQKFSQFEHKSKVIAVEILKRLFLELRDKYNKYALYYFSVPFVGGLDRYYQLDSSFISLLRQKSKTNHFPEFTRRLKTGNRYVVQQALTDLINFTTKNQKSCQLDDFKDKDQLVTKSVSELLRTLLDTAQSFKNKNLPEISTKCAYAISVIGALDPNKFSLKSIKEQVIVINDFGDYRENSEFLRRFMEDIVIKSFWASNTPVKQLYSAYSMQKFLSVLKLDETVLSTPPATSTTQEYFVEVWKRFSDVAKSTLTPFLSSKYIPPSFKYEPLKFPFYKLSMTYERWLVVLTSNLLNRAARLGEDGSQSEDEATLNTPKAIIFRTCSVLVRDQDLTVCNYLLKYVSLSLVINGGKSSFEDLKTEFLSILTNDSSKVPPDLSESLINCFQSVLEVLDYFNEWYSFATQYLNDMGAPSSSAAHKLRKSLNLVQSFLNHLPMTLIATKSAECDSYERTILYLEKCYRDNLVTDEVVVPTLQKMYSNINDFDSLSGILKKFSTNNLKEKLSTFQYNENWSLAQESFQVLSSMGDAEDKVENNAKLLTSLSEHAFYEEVLSNLGSKVDFSKNLNDIPLNWSMAGLQASVLSGDILQLKKWVFITDSIATSRQDKDTAMNYHIAKGIKFLYEGNKDEFSRCINEVYSIIGSSLVSSMSSSSFSRNSMLINQLHSLYDIMVISKGGFNVNGATEDFILKERLSNTDQSFETQWGILAIHYVINLSTGSGSKIGDILIRSSETARKNERLDVATRCIMKAMALNEKEANVEYAKLLWAQGRQTEAIKNLSSIIDDGEFKDTQQKAKAQLQYAVWLDESNHSSSTTIINEYTKAYKLEAIWDKPYYDLGKYYSKIMESQAVIERSMTASKTGKITTSGYYEQQTIRYFLKALALGPSFIFEALPKLITIWLDFAQLENKSEEAERKLNQIVQDLRTSIDNIPIYVWYTSITQLLSRIGHSHEPSSLLVIQIISNLVQAYPKYSLWYILSHLNSNDRIRRNRVSLVLADSQKKKSGLDQIIAGAQKLFTSLIKIAQFDIKKNTVVKRLSLRKDFENFSYLSDPCTALVIPVLSNLDIRLPSGKYTPKSFTAFPKASAVTFNGFDDVINVFQSLQKPKQITIRGSDFNVFRLLLKRDDTRKDAKVVEFTAMINRLLIASNETRKRQLCVVNYSVVPLAENLGVIEFVHDVATMKSVISDQRQRMGGGGGNSFDKKLFLKLDGAQRKFKSSSRQNIDITSLMEYFQELCKLAPPVLHNWYLHQFSDPGAWYLARTTFTRSSAVMSMVGYIIGLGDRHCENILFLKKTGGVLHIDFDCLFEKGKTLPVPEIVPFRLTPNLTDAMGITGVEGSFRIACEATATLLRENEAPLMNILETLLYDPLLDWKSDRKSSSNTPEDHLRTVRRKIRGLVDEKEGLPMNVSGQVDVLIQEASSPELLCQMYGGWAPYY</sequence>
<comment type="subcellular location">
    <subcellularLocation>
        <location evidence="1">Nucleus</location>
    </subcellularLocation>
</comment>
<organism evidence="23 24">
    <name type="scientific">[Candida] railenensis</name>
    <dbReference type="NCBI Taxonomy" id="45579"/>
    <lineage>
        <taxon>Eukaryota</taxon>
        <taxon>Fungi</taxon>
        <taxon>Dikarya</taxon>
        <taxon>Ascomycota</taxon>
        <taxon>Saccharomycotina</taxon>
        <taxon>Pichiomycetes</taxon>
        <taxon>Debaryomycetaceae</taxon>
        <taxon>Kurtzmaniella</taxon>
    </lineage>
</organism>
<gene>
    <name evidence="23" type="ORF">CLIB1423_20S00496</name>
</gene>
<comment type="similarity">
    <text evidence="2">Belongs to the PI3/PI4-kinase family. ATM subfamily.</text>
</comment>
<keyword evidence="14" id="KW-0469">Meiosis</keyword>
<keyword evidence="11" id="KW-0156">Chromatin regulator</keyword>
<comment type="catalytic activity">
    <reaction evidence="18">
        <text>L-threonyl-[protein] + ATP = O-phospho-L-threonyl-[protein] + ADP + H(+)</text>
        <dbReference type="Rhea" id="RHEA:46608"/>
        <dbReference type="Rhea" id="RHEA-COMP:11060"/>
        <dbReference type="Rhea" id="RHEA-COMP:11605"/>
        <dbReference type="ChEBI" id="CHEBI:15378"/>
        <dbReference type="ChEBI" id="CHEBI:30013"/>
        <dbReference type="ChEBI" id="CHEBI:30616"/>
        <dbReference type="ChEBI" id="CHEBI:61977"/>
        <dbReference type="ChEBI" id="CHEBI:456216"/>
        <dbReference type="EC" id="2.7.11.1"/>
    </reaction>
</comment>
<dbReference type="InterPro" id="IPR011009">
    <property type="entry name" value="Kinase-like_dom_sf"/>
</dbReference>
<feature type="domain" description="FAT" evidence="21">
    <location>
        <begin position="1408"/>
        <end position="1951"/>
    </location>
</feature>
<evidence type="ECO:0000259" key="22">
    <source>
        <dbReference type="PROSITE" id="PS51190"/>
    </source>
</evidence>
<dbReference type="OrthoDB" id="381190at2759"/>
<evidence type="ECO:0000256" key="14">
    <source>
        <dbReference type="ARBA" id="ARBA00023254"/>
    </source>
</evidence>
<dbReference type="EMBL" id="CAKXYY010000020">
    <property type="protein sequence ID" value="CAH2354946.1"/>
    <property type="molecule type" value="Genomic_DNA"/>
</dbReference>
<comment type="catalytic activity">
    <reaction evidence="19">
        <text>L-seryl-[protein] + ATP = O-phospho-L-seryl-[protein] + ADP + H(+)</text>
        <dbReference type="Rhea" id="RHEA:17989"/>
        <dbReference type="Rhea" id="RHEA-COMP:9863"/>
        <dbReference type="Rhea" id="RHEA-COMP:11604"/>
        <dbReference type="ChEBI" id="CHEBI:15378"/>
        <dbReference type="ChEBI" id="CHEBI:29999"/>
        <dbReference type="ChEBI" id="CHEBI:30616"/>
        <dbReference type="ChEBI" id="CHEBI:83421"/>
        <dbReference type="ChEBI" id="CHEBI:456216"/>
        <dbReference type="EC" id="2.7.11.1"/>
    </reaction>
</comment>
<feature type="domain" description="FATC" evidence="22">
    <location>
        <begin position="2372"/>
        <end position="2404"/>
    </location>
</feature>
<dbReference type="Pfam" id="PF00454">
    <property type="entry name" value="PI3_PI4_kinase"/>
    <property type="match status" value="1"/>
</dbReference>
<proteinExistence type="inferred from homology"/>
<keyword evidence="7" id="KW-0547">Nucleotide-binding</keyword>
<keyword evidence="9 23" id="KW-0418">Kinase</keyword>
<dbReference type="InterPro" id="IPR018936">
    <property type="entry name" value="PI3/4_kinase_CS"/>
</dbReference>
<dbReference type="GO" id="GO:0004674">
    <property type="term" value="F:protein serine/threonine kinase activity"/>
    <property type="evidence" value="ECO:0007669"/>
    <property type="project" value="UniProtKB-KW"/>
</dbReference>
<evidence type="ECO:0000256" key="12">
    <source>
        <dbReference type="ARBA" id="ARBA00023204"/>
    </source>
</evidence>
<dbReference type="GO" id="GO:0005524">
    <property type="term" value="F:ATP binding"/>
    <property type="evidence" value="ECO:0007669"/>
    <property type="project" value="UniProtKB-KW"/>
</dbReference>
<evidence type="ECO:0000256" key="16">
    <source>
        <dbReference type="ARBA" id="ARBA00030459"/>
    </source>
</evidence>
<reference evidence="23" key="1">
    <citation type="submission" date="2022-03" db="EMBL/GenBank/DDBJ databases">
        <authorList>
            <person name="Legras J.-L."/>
            <person name="Devillers H."/>
            <person name="Grondin C."/>
        </authorList>
    </citation>
    <scope>NUCLEOTIDE SEQUENCE</scope>
    <source>
        <strain evidence="23">CLIB 1423</strain>
    </source>
</reference>
<evidence type="ECO:0000256" key="8">
    <source>
        <dbReference type="ARBA" id="ARBA00022763"/>
    </source>
</evidence>
<dbReference type="PROSITE" id="PS51190">
    <property type="entry name" value="FATC"/>
    <property type="match status" value="1"/>
</dbReference>
<dbReference type="InterPro" id="IPR036940">
    <property type="entry name" value="PI3/4_kinase_cat_sf"/>
</dbReference>
<dbReference type="PROSITE" id="PS50290">
    <property type="entry name" value="PI3_4_KINASE_3"/>
    <property type="match status" value="1"/>
</dbReference>
<dbReference type="GO" id="GO:0000077">
    <property type="term" value="P:DNA damage checkpoint signaling"/>
    <property type="evidence" value="ECO:0007669"/>
    <property type="project" value="TreeGrafter"/>
</dbReference>
<dbReference type="SMART" id="SM00146">
    <property type="entry name" value="PI3Kc"/>
    <property type="match status" value="1"/>
</dbReference>
<dbReference type="CDD" id="cd00892">
    <property type="entry name" value="PIKKc_ATR"/>
    <property type="match status" value="1"/>
</dbReference>
<dbReference type="InterPro" id="IPR050517">
    <property type="entry name" value="DDR_Repair_Kinase"/>
</dbReference>
<protein>
    <recommendedName>
        <fullName evidence="4">Serine/threonine-protein kinase MEC1</fullName>
        <ecNumber evidence="3">2.7.11.1</ecNumber>
    </recommendedName>
    <alternativeName>
        <fullName evidence="17">ATR homolog</fullName>
    </alternativeName>
    <alternativeName>
        <fullName evidence="16">DNA-damage checkpoint kinase MEC1</fullName>
    </alternativeName>
    <alternativeName>
        <fullName evidence="15">Mitosis entry checkpoint protein 1</fullName>
    </alternativeName>
</protein>
<evidence type="ECO:0000256" key="3">
    <source>
        <dbReference type="ARBA" id="ARBA00012513"/>
    </source>
</evidence>
<dbReference type="GO" id="GO:0005634">
    <property type="term" value="C:nucleus"/>
    <property type="evidence" value="ECO:0007669"/>
    <property type="project" value="UniProtKB-SubCell"/>
</dbReference>
<dbReference type="Pfam" id="PF08064">
    <property type="entry name" value="UME"/>
    <property type="match status" value="1"/>
</dbReference>
<evidence type="ECO:0000256" key="15">
    <source>
        <dbReference type="ARBA" id="ARBA00029679"/>
    </source>
</evidence>
<accession>A0A9P0QUB5</accession>
<dbReference type="InterPro" id="IPR056802">
    <property type="entry name" value="ATR-like_M-HEAT"/>
</dbReference>
<evidence type="ECO:0000259" key="21">
    <source>
        <dbReference type="PROSITE" id="PS51189"/>
    </source>
</evidence>
<evidence type="ECO:0000256" key="7">
    <source>
        <dbReference type="ARBA" id="ARBA00022741"/>
    </source>
</evidence>
<dbReference type="InterPro" id="IPR057564">
    <property type="entry name" value="HEAT_ATR"/>
</dbReference>
<keyword evidence="13" id="KW-0539">Nucleus</keyword>
<evidence type="ECO:0000256" key="13">
    <source>
        <dbReference type="ARBA" id="ARBA00023242"/>
    </source>
</evidence>
<dbReference type="InterPro" id="IPR003151">
    <property type="entry name" value="PIK-rel_kinase_FAT"/>
</dbReference>
<feature type="domain" description="PI3K/PI4K catalytic" evidence="20">
    <location>
        <begin position="2060"/>
        <end position="2388"/>
    </location>
</feature>
<name>A0A9P0QUB5_9ASCO</name>
<dbReference type="Pfam" id="PF25385">
    <property type="entry name" value="HEAT_MEC1_N"/>
    <property type="match status" value="1"/>
</dbReference>
<dbReference type="EC" id="2.7.11.1" evidence="3"/>
<dbReference type="PROSITE" id="PS51189">
    <property type="entry name" value="FAT"/>
    <property type="match status" value="1"/>
</dbReference>
<dbReference type="InterPro" id="IPR003152">
    <property type="entry name" value="FATC_dom"/>
</dbReference>
<dbReference type="GO" id="GO:0006281">
    <property type="term" value="P:DNA repair"/>
    <property type="evidence" value="ECO:0007669"/>
    <property type="project" value="UniProtKB-KW"/>
</dbReference>
<dbReference type="Pfam" id="PF02259">
    <property type="entry name" value="FAT"/>
    <property type="match status" value="1"/>
</dbReference>
<dbReference type="Gene3D" id="1.10.1070.11">
    <property type="entry name" value="Phosphatidylinositol 3-/4-kinase, catalytic domain"/>
    <property type="match status" value="1"/>
</dbReference>
<dbReference type="Pfam" id="PF25030">
    <property type="entry name" value="M-HEAT_ATR"/>
    <property type="match status" value="1"/>
</dbReference>
<dbReference type="SUPFAM" id="SSF56112">
    <property type="entry name" value="Protein kinase-like (PK-like)"/>
    <property type="match status" value="1"/>
</dbReference>
<comment type="caution">
    <text evidence="23">The sequence shown here is derived from an EMBL/GenBank/DDBJ whole genome shotgun (WGS) entry which is preliminary data.</text>
</comment>
<evidence type="ECO:0000256" key="4">
    <source>
        <dbReference type="ARBA" id="ARBA00021345"/>
    </source>
</evidence>
<evidence type="ECO:0000256" key="2">
    <source>
        <dbReference type="ARBA" id="ARBA00010769"/>
    </source>
</evidence>